<dbReference type="Proteomes" id="UP000011087">
    <property type="component" value="Unassembled WGS sequence"/>
</dbReference>
<sequence>MDIYAVDGLLPRVTNEANVRLHVRILQDTYAFLCKKFIYDAMYRCPWQRVLAYRRMCSKAPPAPSKWSRLPKLDFKDLPVDVHLKIFQHLFNITTFPNTCITVKRPFNHGALTGIEFINRMRDTNVANASVAAMAFSSLPYMEHVDDSLLLAVLPRPEGQVPLHHEEQDIVNAKVNVGVSLTIQTGPRQVFRLDQPKDSQTHVNFDDFVQYITAIFQYSTVARAEWRAQAIEDGFIQEPVTATSMPGMDSASLFYYIQKRMKRNIF</sequence>
<dbReference type="HOGENOM" id="CLU_1047476_0_0_1"/>
<name>L1I7G5_GUITC</name>
<dbReference type="KEGG" id="gtt:GUITHDRAFT_121615"/>
<reference evidence="3" key="2">
    <citation type="submission" date="2012-11" db="EMBL/GenBank/DDBJ databases">
        <authorList>
            <person name="Kuo A."/>
            <person name="Curtis B.A."/>
            <person name="Tanifuji G."/>
            <person name="Burki F."/>
            <person name="Gruber A."/>
            <person name="Irimia M."/>
            <person name="Maruyama S."/>
            <person name="Arias M.C."/>
            <person name="Ball S.G."/>
            <person name="Gile G.H."/>
            <person name="Hirakawa Y."/>
            <person name="Hopkins J.F."/>
            <person name="Rensing S.A."/>
            <person name="Schmutz J."/>
            <person name="Symeonidi A."/>
            <person name="Elias M."/>
            <person name="Eveleigh R.J."/>
            <person name="Herman E.K."/>
            <person name="Klute M.J."/>
            <person name="Nakayama T."/>
            <person name="Obornik M."/>
            <person name="Reyes-Prieto A."/>
            <person name="Armbrust E.V."/>
            <person name="Aves S.J."/>
            <person name="Beiko R.G."/>
            <person name="Coutinho P."/>
            <person name="Dacks J.B."/>
            <person name="Durnford D.G."/>
            <person name="Fast N.M."/>
            <person name="Green B.R."/>
            <person name="Grisdale C."/>
            <person name="Hempe F."/>
            <person name="Henrissat B."/>
            <person name="Hoppner M.P."/>
            <person name="Ishida K.-I."/>
            <person name="Kim E."/>
            <person name="Koreny L."/>
            <person name="Kroth P.G."/>
            <person name="Liu Y."/>
            <person name="Malik S.-B."/>
            <person name="Maier U.G."/>
            <person name="McRose D."/>
            <person name="Mock T."/>
            <person name="Neilson J.A."/>
            <person name="Onodera N.T."/>
            <person name="Poole A.M."/>
            <person name="Pritham E.J."/>
            <person name="Richards T.A."/>
            <person name="Rocap G."/>
            <person name="Roy S.W."/>
            <person name="Sarai C."/>
            <person name="Schaack S."/>
            <person name="Shirato S."/>
            <person name="Slamovits C.H."/>
            <person name="Spencer D.F."/>
            <person name="Suzuki S."/>
            <person name="Worden A.Z."/>
            <person name="Zauner S."/>
            <person name="Barry K."/>
            <person name="Bell C."/>
            <person name="Bharti A.K."/>
            <person name="Crow J.A."/>
            <person name="Grimwood J."/>
            <person name="Kramer R."/>
            <person name="Lindquist E."/>
            <person name="Lucas S."/>
            <person name="Salamov A."/>
            <person name="McFadden G.I."/>
            <person name="Lane C.E."/>
            <person name="Keeling P.J."/>
            <person name="Gray M.W."/>
            <person name="Grigoriev I.V."/>
            <person name="Archibald J.M."/>
        </authorList>
    </citation>
    <scope>NUCLEOTIDE SEQUENCE</scope>
    <source>
        <strain evidence="3">CCMP2712</strain>
    </source>
</reference>
<dbReference type="EnsemblProtists" id="EKX32193">
    <property type="protein sequence ID" value="EKX32193"/>
    <property type="gene ID" value="GUITHDRAFT_121615"/>
</dbReference>
<organism evidence="1">
    <name type="scientific">Guillardia theta (strain CCMP2712)</name>
    <name type="common">Cryptophyte</name>
    <dbReference type="NCBI Taxonomy" id="905079"/>
    <lineage>
        <taxon>Eukaryota</taxon>
        <taxon>Cryptophyceae</taxon>
        <taxon>Pyrenomonadales</taxon>
        <taxon>Geminigeraceae</taxon>
        <taxon>Guillardia</taxon>
    </lineage>
</organism>
<gene>
    <name evidence="1" type="ORF">GUITHDRAFT_121615</name>
</gene>
<keyword evidence="3" id="KW-1185">Reference proteome</keyword>
<reference evidence="1 3" key="1">
    <citation type="journal article" date="2012" name="Nature">
        <title>Algal genomes reveal evolutionary mosaicism and the fate of nucleomorphs.</title>
        <authorList>
            <consortium name="DOE Joint Genome Institute"/>
            <person name="Curtis B.A."/>
            <person name="Tanifuji G."/>
            <person name="Burki F."/>
            <person name="Gruber A."/>
            <person name="Irimia M."/>
            <person name="Maruyama S."/>
            <person name="Arias M.C."/>
            <person name="Ball S.G."/>
            <person name="Gile G.H."/>
            <person name="Hirakawa Y."/>
            <person name="Hopkins J.F."/>
            <person name="Kuo A."/>
            <person name="Rensing S.A."/>
            <person name="Schmutz J."/>
            <person name="Symeonidi A."/>
            <person name="Elias M."/>
            <person name="Eveleigh R.J."/>
            <person name="Herman E.K."/>
            <person name="Klute M.J."/>
            <person name="Nakayama T."/>
            <person name="Obornik M."/>
            <person name="Reyes-Prieto A."/>
            <person name="Armbrust E.V."/>
            <person name="Aves S.J."/>
            <person name="Beiko R.G."/>
            <person name="Coutinho P."/>
            <person name="Dacks J.B."/>
            <person name="Durnford D.G."/>
            <person name="Fast N.M."/>
            <person name="Green B.R."/>
            <person name="Grisdale C.J."/>
            <person name="Hempel F."/>
            <person name="Henrissat B."/>
            <person name="Hoppner M.P."/>
            <person name="Ishida K."/>
            <person name="Kim E."/>
            <person name="Koreny L."/>
            <person name="Kroth P.G."/>
            <person name="Liu Y."/>
            <person name="Malik S.B."/>
            <person name="Maier U.G."/>
            <person name="McRose D."/>
            <person name="Mock T."/>
            <person name="Neilson J.A."/>
            <person name="Onodera N.T."/>
            <person name="Poole A.M."/>
            <person name="Pritham E.J."/>
            <person name="Richards T.A."/>
            <person name="Rocap G."/>
            <person name="Roy S.W."/>
            <person name="Sarai C."/>
            <person name="Schaack S."/>
            <person name="Shirato S."/>
            <person name="Slamovits C.H."/>
            <person name="Spencer D.F."/>
            <person name="Suzuki S."/>
            <person name="Worden A.Z."/>
            <person name="Zauner S."/>
            <person name="Barry K."/>
            <person name="Bell C."/>
            <person name="Bharti A.K."/>
            <person name="Crow J.A."/>
            <person name="Grimwood J."/>
            <person name="Kramer R."/>
            <person name="Lindquist E."/>
            <person name="Lucas S."/>
            <person name="Salamov A."/>
            <person name="McFadden G.I."/>
            <person name="Lane C.E."/>
            <person name="Keeling P.J."/>
            <person name="Gray M.W."/>
            <person name="Grigoriev I.V."/>
            <person name="Archibald J.M."/>
        </authorList>
    </citation>
    <scope>NUCLEOTIDE SEQUENCE</scope>
    <source>
        <strain evidence="1 3">CCMP2712</strain>
    </source>
</reference>
<protein>
    <submittedName>
        <fullName evidence="1 2">Uncharacterized protein</fullName>
    </submittedName>
</protein>
<dbReference type="RefSeq" id="XP_005819173.1">
    <property type="nucleotide sequence ID" value="XM_005819116.1"/>
</dbReference>
<proteinExistence type="predicted"/>
<dbReference type="AlphaFoldDB" id="L1I7G5"/>
<reference evidence="2" key="3">
    <citation type="submission" date="2015-06" db="UniProtKB">
        <authorList>
            <consortium name="EnsemblProtists"/>
        </authorList>
    </citation>
    <scope>IDENTIFICATION</scope>
</reference>
<evidence type="ECO:0000313" key="2">
    <source>
        <dbReference type="EnsemblProtists" id="EKX32193"/>
    </source>
</evidence>
<accession>L1I7G5</accession>
<dbReference type="PaxDb" id="55529-EKX32193"/>
<evidence type="ECO:0000313" key="3">
    <source>
        <dbReference type="Proteomes" id="UP000011087"/>
    </source>
</evidence>
<dbReference type="GeneID" id="17288938"/>
<evidence type="ECO:0000313" key="1">
    <source>
        <dbReference type="EMBL" id="EKX32193.1"/>
    </source>
</evidence>
<dbReference type="EMBL" id="JH993205">
    <property type="protein sequence ID" value="EKX32193.1"/>
    <property type="molecule type" value="Genomic_DNA"/>
</dbReference>